<dbReference type="FunFam" id="3.50.30.80:FF:000001">
    <property type="entry name" value="Dihydroxy-acid dehydratase"/>
    <property type="match status" value="1"/>
</dbReference>
<dbReference type="EC" id="4.2.1.9" evidence="14 15"/>
<dbReference type="GO" id="GO:0005829">
    <property type="term" value="C:cytosol"/>
    <property type="evidence" value="ECO:0007669"/>
    <property type="project" value="TreeGrafter"/>
</dbReference>
<dbReference type="EMBL" id="QJTJ01000005">
    <property type="protein sequence ID" value="PYF07367.1"/>
    <property type="molecule type" value="Genomic_DNA"/>
</dbReference>
<evidence type="ECO:0000256" key="9">
    <source>
        <dbReference type="ARBA" id="ARBA00023239"/>
    </source>
</evidence>
<proteinExistence type="inferred from homology"/>
<evidence type="ECO:0000256" key="15">
    <source>
        <dbReference type="HAMAP-Rule" id="MF_00012"/>
    </source>
</evidence>
<feature type="binding site" description="via carbamate group" evidence="15">
    <location>
        <position position="122"/>
    </location>
    <ligand>
        <name>Mg(2+)</name>
        <dbReference type="ChEBI" id="CHEBI:18420"/>
    </ligand>
</feature>
<dbReference type="AlphaFoldDB" id="A0A318TU36"/>
<feature type="modified residue" description="N6-carboxylysine" evidence="15">
    <location>
        <position position="122"/>
    </location>
</feature>
<dbReference type="SUPFAM" id="SSF52016">
    <property type="entry name" value="LeuD/IlvD-like"/>
    <property type="match status" value="1"/>
</dbReference>
<evidence type="ECO:0000256" key="3">
    <source>
        <dbReference type="ARBA" id="ARBA00022605"/>
    </source>
</evidence>
<comment type="catalytic activity">
    <reaction evidence="11">
        <text>(2R)-2,3-dihydroxy-3-methylbutanoate = 3-methyl-2-oxobutanoate + H2O</text>
        <dbReference type="Rhea" id="RHEA:24809"/>
        <dbReference type="ChEBI" id="CHEBI:11851"/>
        <dbReference type="ChEBI" id="CHEBI:15377"/>
        <dbReference type="ChEBI" id="CHEBI:49072"/>
        <dbReference type="EC" id="4.2.1.9"/>
    </reaction>
    <physiologicalReaction direction="left-to-right" evidence="11">
        <dbReference type="Rhea" id="RHEA:24810"/>
    </physiologicalReaction>
</comment>
<name>A0A318TU36_9BACL</name>
<dbReference type="Proteomes" id="UP000247416">
    <property type="component" value="Unassembled WGS sequence"/>
</dbReference>
<evidence type="ECO:0000259" key="17">
    <source>
        <dbReference type="Pfam" id="PF24877"/>
    </source>
</evidence>
<dbReference type="OrthoDB" id="9807077at2"/>
<evidence type="ECO:0000256" key="8">
    <source>
        <dbReference type="ARBA" id="ARBA00023014"/>
    </source>
</evidence>
<keyword evidence="19" id="KW-1185">Reference proteome</keyword>
<evidence type="ECO:0000256" key="12">
    <source>
        <dbReference type="ARBA" id="ARBA00029436"/>
    </source>
</evidence>
<dbReference type="Pfam" id="PF00920">
    <property type="entry name" value="ILVD_EDD_N"/>
    <property type="match status" value="1"/>
</dbReference>
<keyword evidence="10 15" id="KW-0100">Branched-chain amino acid biosynthesis</keyword>
<dbReference type="GO" id="GO:0009097">
    <property type="term" value="P:isoleucine biosynthetic process"/>
    <property type="evidence" value="ECO:0007669"/>
    <property type="project" value="UniProtKB-UniRule"/>
</dbReference>
<dbReference type="Gene3D" id="3.50.30.80">
    <property type="entry name" value="IlvD/EDD C-terminal domain-like"/>
    <property type="match status" value="1"/>
</dbReference>
<protein>
    <recommendedName>
        <fullName evidence="14 15">Dihydroxy-acid dehydratase</fullName>
        <shortName evidence="15">DAD</shortName>
        <ecNumber evidence="14 15">4.2.1.9</ecNumber>
    </recommendedName>
</protein>
<dbReference type="Pfam" id="PF24877">
    <property type="entry name" value="ILV_EDD_C"/>
    <property type="match status" value="1"/>
</dbReference>
<feature type="active site" description="Proton acceptor" evidence="15">
    <location>
        <position position="471"/>
    </location>
</feature>
<dbReference type="NCBIfam" id="TIGR00110">
    <property type="entry name" value="ilvD"/>
    <property type="match status" value="1"/>
</dbReference>
<keyword evidence="3 15" id="KW-0028">Amino-acid biosynthesis</keyword>
<comment type="pathway">
    <text evidence="13 15">Amino-acid biosynthesis; L-isoleucine biosynthesis; L-isoleucine from 2-oxobutanoate: step 3/4.</text>
</comment>
<keyword evidence="6 15" id="KW-0460">Magnesium</keyword>
<dbReference type="PANTHER" id="PTHR43661">
    <property type="entry name" value="D-XYLONATE DEHYDRATASE"/>
    <property type="match status" value="1"/>
</dbReference>
<evidence type="ECO:0000313" key="18">
    <source>
        <dbReference type="EMBL" id="PYF07367.1"/>
    </source>
</evidence>
<dbReference type="RefSeq" id="WP_107933423.1">
    <property type="nucleotide sequence ID" value="NZ_CP085009.1"/>
</dbReference>
<dbReference type="PROSITE" id="PS00887">
    <property type="entry name" value="ILVD_EDD_2"/>
    <property type="match status" value="1"/>
</dbReference>
<evidence type="ECO:0000256" key="14">
    <source>
        <dbReference type="ARBA" id="ARBA00029490"/>
    </source>
</evidence>
<evidence type="ECO:0000256" key="2">
    <source>
        <dbReference type="ARBA" id="ARBA00006486"/>
    </source>
</evidence>
<evidence type="ECO:0000256" key="10">
    <source>
        <dbReference type="ARBA" id="ARBA00023304"/>
    </source>
</evidence>
<dbReference type="GO" id="GO:0000287">
    <property type="term" value="F:magnesium ion binding"/>
    <property type="evidence" value="ECO:0007669"/>
    <property type="project" value="UniProtKB-UniRule"/>
</dbReference>
<dbReference type="GO" id="GO:0009099">
    <property type="term" value="P:L-valine biosynthetic process"/>
    <property type="evidence" value="ECO:0007669"/>
    <property type="project" value="UniProtKB-UniRule"/>
</dbReference>
<comment type="catalytic activity">
    <reaction evidence="15">
        <text>(2R,3R)-2,3-dihydroxy-3-methylpentanoate = (S)-3-methyl-2-oxopentanoate + H2O</text>
        <dbReference type="Rhea" id="RHEA:27694"/>
        <dbReference type="ChEBI" id="CHEBI:15377"/>
        <dbReference type="ChEBI" id="CHEBI:35146"/>
        <dbReference type="ChEBI" id="CHEBI:49258"/>
        <dbReference type="EC" id="4.2.1.9"/>
    </reaction>
</comment>
<dbReference type="InterPro" id="IPR037237">
    <property type="entry name" value="IlvD/EDD_N"/>
</dbReference>
<keyword evidence="8 15" id="KW-0411">Iron-sulfur</keyword>
<comment type="caution">
    <text evidence="18">The sequence shown here is derived from an EMBL/GenBank/DDBJ whole genome shotgun (WGS) entry which is preliminary data.</text>
</comment>
<dbReference type="GO" id="GO:0004160">
    <property type="term" value="F:dihydroxy-acid dehydratase activity"/>
    <property type="evidence" value="ECO:0007669"/>
    <property type="project" value="UniProtKB-UniRule"/>
</dbReference>
<evidence type="ECO:0000256" key="7">
    <source>
        <dbReference type="ARBA" id="ARBA00023004"/>
    </source>
</evidence>
<evidence type="ECO:0000256" key="11">
    <source>
        <dbReference type="ARBA" id="ARBA00029304"/>
    </source>
</evidence>
<dbReference type="UniPathway" id="UPA00049">
    <property type="reaction ID" value="UER00061"/>
</dbReference>
<evidence type="ECO:0000313" key="19">
    <source>
        <dbReference type="Proteomes" id="UP000247416"/>
    </source>
</evidence>
<evidence type="ECO:0000256" key="1">
    <source>
        <dbReference type="ARBA" id="ARBA00001946"/>
    </source>
</evidence>
<evidence type="ECO:0000259" key="16">
    <source>
        <dbReference type="Pfam" id="PF00920"/>
    </source>
</evidence>
<comment type="cofactor">
    <cofactor evidence="1 15">
        <name>Mg(2+)</name>
        <dbReference type="ChEBI" id="CHEBI:18420"/>
    </cofactor>
</comment>
<comment type="function">
    <text evidence="15">Functions in the biosynthesis of branched-chain amino acids. Catalyzes the dehydration of (2R,3R)-2,3-dihydroxy-3-methylpentanoate (2,3-dihydroxy-3-methylvalerate) into 2-oxo-3-methylpentanoate (2-oxo-3-methylvalerate) and of (2R)-2,3-dihydroxy-3-methylbutanoate (2,3-dihydroxyisovalerate) into 2-oxo-3-methylbutanoate (2-oxoisovalerate), the penultimate precursor to L-isoleucine and L-valine, respectively.</text>
</comment>
<dbReference type="NCBIfam" id="NF002068">
    <property type="entry name" value="PRK00911.1"/>
    <property type="match status" value="1"/>
</dbReference>
<dbReference type="InterPro" id="IPR000581">
    <property type="entry name" value="ILV_EDD_N"/>
</dbReference>
<dbReference type="InterPro" id="IPR056740">
    <property type="entry name" value="ILV_EDD_C"/>
</dbReference>
<comment type="caution">
    <text evidence="15">Lacks conserved residue(s) required for the propagation of feature annotation.</text>
</comment>
<organism evidence="18 19">
    <name type="scientific">Ureibacillus chungkukjangi</name>
    <dbReference type="NCBI Taxonomy" id="1202712"/>
    <lineage>
        <taxon>Bacteria</taxon>
        <taxon>Bacillati</taxon>
        <taxon>Bacillota</taxon>
        <taxon>Bacilli</taxon>
        <taxon>Bacillales</taxon>
        <taxon>Caryophanaceae</taxon>
        <taxon>Ureibacillus</taxon>
    </lineage>
</organism>
<comment type="similarity">
    <text evidence="2 15">Belongs to the IlvD/Edd family.</text>
</comment>
<keyword evidence="5 15" id="KW-0479">Metal-binding</keyword>
<feature type="binding site" evidence="15">
    <location>
        <position position="445"/>
    </location>
    <ligand>
        <name>Mg(2+)</name>
        <dbReference type="ChEBI" id="CHEBI:18420"/>
    </ligand>
</feature>
<evidence type="ECO:0000256" key="6">
    <source>
        <dbReference type="ARBA" id="ARBA00022842"/>
    </source>
</evidence>
<comment type="pathway">
    <text evidence="12 15">Amino-acid biosynthesis; L-valine biosynthesis; L-valine from pyruvate: step 3/4.</text>
</comment>
<dbReference type="PROSITE" id="PS00886">
    <property type="entry name" value="ILVD_EDD_1"/>
    <property type="match status" value="1"/>
</dbReference>
<dbReference type="HAMAP" id="MF_00012">
    <property type="entry name" value="IlvD"/>
    <property type="match status" value="1"/>
</dbReference>
<dbReference type="SUPFAM" id="SSF143975">
    <property type="entry name" value="IlvD/EDD N-terminal domain-like"/>
    <property type="match status" value="1"/>
</dbReference>
<evidence type="ECO:0000256" key="13">
    <source>
        <dbReference type="ARBA" id="ARBA00029437"/>
    </source>
</evidence>
<dbReference type="PANTHER" id="PTHR43661:SF3">
    <property type="entry name" value="D-XYLONATE DEHYDRATASE YAGF-RELATED"/>
    <property type="match status" value="1"/>
</dbReference>
<dbReference type="UniPathway" id="UPA00047">
    <property type="reaction ID" value="UER00057"/>
</dbReference>
<feature type="binding site" evidence="15">
    <location>
        <position position="121"/>
    </location>
    <ligand>
        <name>Mg(2+)</name>
        <dbReference type="ChEBI" id="CHEBI:18420"/>
    </ligand>
</feature>
<comment type="subunit">
    <text evidence="15">Homodimer.</text>
</comment>
<dbReference type="InterPro" id="IPR004404">
    <property type="entry name" value="DihydroxyA_deHydtase"/>
</dbReference>
<keyword evidence="4 15" id="KW-0001">2Fe-2S</keyword>
<comment type="cofactor">
    <cofactor evidence="15">
        <name>[2Fe-2S] cluster</name>
        <dbReference type="ChEBI" id="CHEBI:190135"/>
    </cofactor>
    <text evidence="15">Binds 1 [2Fe-2S] cluster per subunit. This cluster acts as a Lewis acid cofactor.</text>
</comment>
<dbReference type="InterPro" id="IPR042096">
    <property type="entry name" value="Dihydro-acid_dehy_C"/>
</dbReference>
<feature type="binding site" evidence="15">
    <location>
        <position position="79"/>
    </location>
    <ligand>
        <name>Mg(2+)</name>
        <dbReference type="ChEBI" id="CHEBI:18420"/>
    </ligand>
</feature>
<evidence type="ECO:0000256" key="4">
    <source>
        <dbReference type="ARBA" id="ARBA00022714"/>
    </source>
</evidence>
<feature type="domain" description="Dihydroxy-acid/6-phosphogluconate dehydratase N-terminal" evidence="16">
    <location>
        <begin position="32"/>
        <end position="350"/>
    </location>
</feature>
<sequence>MRSDMIKVGVDRAPHRSLLYATGKVKAKDLGKPFIGVCNSYIDIIPGHVHLRGFADVVKEAIIEAGGIPFEFNTIGVDDGIAMGHIGMRYSLPSRELIADSAETVINAHWFDGVFYIPNCDKITPGMLMAAVRTNVPSIFVSGGPMEAGTSASGKQLSLTSVFEGVGAHKSGTMTAEELLDIENNACPTCGSCSGMFTANSMNCLMEMLGVALPGNGTIVATSEQRYELIREAAKQLVRMVKEDIKPRDIITKEAIDDAFALDMAMGGSTNTVLHTLAIANEAEIDYNLEEINKVAARVPYLAKIMPASDISMDDINKAGGVSSIINELTKIPGAIHPDRITVAGQTMRELVKDHVITNDQVIRTKDNPFSPVGGLSVLYGNIAPEGSVIKVGAVDPSIQTFVGDAIVFDSQDEAQMAIDNGTVKAGHVVVIRYEGPKGGPGMPEMLAPTSAIMGRGLGTKVALITDGRFSGASRGISIGHISPEAAEGGPIALIENGDKIIIDLPNRTINLDVADEVLSERRQSLKPFEPKIKKGWLARYSKLVTNASKGGVMKI</sequence>
<dbReference type="InterPro" id="IPR020558">
    <property type="entry name" value="DiOHA_6PGluconate_deHydtase_CS"/>
</dbReference>
<keyword evidence="7 15" id="KW-0408">Iron</keyword>
<keyword evidence="9 15" id="KW-0456">Lyase</keyword>
<dbReference type="GO" id="GO:0051537">
    <property type="term" value="F:2 iron, 2 sulfur cluster binding"/>
    <property type="evidence" value="ECO:0007669"/>
    <property type="project" value="UniProtKB-UniRule"/>
</dbReference>
<gene>
    <name evidence="15" type="primary">ilvD</name>
    <name evidence="18" type="ORF">BJ095_105157</name>
</gene>
<accession>A0A318TU36</accession>
<evidence type="ECO:0000256" key="5">
    <source>
        <dbReference type="ARBA" id="ARBA00022723"/>
    </source>
</evidence>
<feature type="domain" description="Dihydroxy-acid/6-phosphogluconate dehydratase C-terminal" evidence="17">
    <location>
        <begin position="361"/>
        <end position="551"/>
    </location>
</feature>
<reference evidence="18 19" key="1">
    <citation type="submission" date="2018-06" db="EMBL/GenBank/DDBJ databases">
        <title>Genomic Encyclopedia of Archaeal and Bacterial Type Strains, Phase II (KMG-II): from individual species to whole genera.</title>
        <authorList>
            <person name="Goeker M."/>
        </authorList>
    </citation>
    <scope>NUCLEOTIDE SEQUENCE [LARGE SCALE GENOMIC DNA]</scope>
    <source>
        <strain evidence="18 19">KACC 16626</strain>
    </source>
</reference>